<reference evidence="2 3" key="1">
    <citation type="journal article" date="2019" name="mSystems">
        <title>Life at home and on the roam: Genomic adaptions reflect the dual lifestyle of an intracellular, facultative symbiont.</title>
        <authorList>
            <person name="Burgsdorf I."/>
        </authorList>
    </citation>
    <scope>NUCLEOTIDE SEQUENCE [LARGE SCALE GENOMIC DNA]</scope>
    <source>
        <strain evidence="2">277cI</strain>
    </source>
</reference>
<gene>
    <name evidence="2" type="ORF">ERJ68_00155</name>
</gene>
<accession>A0A524RVZ7</accession>
<organism evidence="2 3">
    <name type="scientific">Aphanocapsa feldmannii 277cI</name>
    <dbReference type="NCBI Taxonomy" id="2507554"/>
    <lineage>
        <taxon>Bacteria</taxon>
        <taxon>Bacillati</taxon>
        <taxon>Cyanobacteriota</taxon>
        <taxon>Cyanophyceae</taxon>
        <taxon>Oscillatoriophycideae</taxon>
        <taxon>Chroococcales</taxon>
        <taxon>Microcystaceae</taxon>
        <taxon>Aphanocapsa</taxon>
    </lineage>
</organism>
<evidence type="ECO:0000313" key="3">
    <source>
        <dbReference type="Proteomes" id="UP000315454"/>
    </source>
</evidence>
<protein>
    <submittedName>
        <fullName evidence="2">Uncharacterized protein</fullName>
    </submittedName>
</protein>
<evidence type="ECO:0000256" key="1">
    <source>
        <dbReference type="SAM" id="MobiDB-lite"/>
    </source>
</evidence>
<evidence type="ECO:0000313" key="2">
    <source>
        <dbReference type="EMBL" id="TGH28165.1"/>
    </source>
</evidence>
<comment type="caution">
    <text evidence="2">The sequence shown here is derived from an EMBL/GenBank/DDBJ whole genome shotgun (WGS) entry which is preliminary data.</text>
</comment>
<feature type="region of interest" description="Disordered" evidence="1">
    <location>
        <begin position="53"/>
        <end position="86"/>
    </location>
</feature>
<dbReference type="EMBL" id="SRMN01000001">
    <property type="protein sequence ID" value="TGH28165.1"/>
    <property type="molecule type" value="Genomic_DNA"/>
</dbReference>
<dbReference type="Proteomes" id="UP000315454">
    <property type="component" value="Unassembled WGS sequence"/>
</dbReference>
<dbReference type="AlphaFoldDB" id="A0A524RVZ7"/>
<sequence>MDRRNRKRCRHCRYYEDGRCWVLAPGDSCQDTAGSDGYEVSADRLACRLFGHHEQHRQAQQKEKAVPRNGGGKDLRVVRPQKMESA</sequence>
<name>A0A524RVZ7_9CHRO</name>
<proteinExistence type="predicted"/>